<comment type="caution">
    <text evidence="2">The sequence shown here is derived from an EMBL/GenBank/DDBJ whole genome shotgun (WGS) entry which is preliminary data.</text>
</comment>
<dbReference type="EMBL" id="CADEAL010004411">
    <property type="protein sequence ID" value="CAB1458979.1"/>
    <property type="molecule type" value="Genomic_DNA"/>
</dbReference>
<dbReference type="AlphaFoldDB" id="A0A9N7VZZ2"/>
<keyword evidence="3" id="KW-1185">Reference proteome</keyword>
<keyword evidence="1" id="KW-0472">Membrane</keyword>
<sequence>MFESASLWAQELKNTHPVLSWLSTVYNALVENPVFLFLTSGVFLLLIYFHAQVVDGQKKIISQRVRTKSSSSPNCKQLVNRIVWFLIDKVVAEQL</sequence>
<gene>
    <name evidence="2" type="ORF">PLEPLA_LOCUS46814</name>
</gene>
<organism evidence="2 3">
    <name type="scientific">Pleuronectes platessa</name>
    <name type="common">European plaice</name>
    <dbReference type="NCBI Taxonomy" id="8262"/>
    <lineage>
        <taxon>Eukaryota</taxon>
        <taxon>Metazoa</taxon>
        <taxon>Chordata</taxon>
        <taxon>Craniata</taxon>
        <taxon>Vertebrata</taxon>
        <taxon>Euteleostomi</taxon>
        <taxon>Actinopterygii</taxon>
        <taxon>Neopterygii</taxon>
        <taxon>Teleostei</taxon>
        <taxon>Neoteleostei</taxon>
        <taxon>Acanthomorphata</taxon>
        <taxon>Carangaria</taxon>
        <taxon>Pleuronectiformes</taxon>
        <taxon>Pleuronectoidei</taxon>
        <taxon>Pleuronectidae</taxon>
        <taxon>Pleuronectes</taxon>
    </lineage>
</organism>
<evidence type="ECO:0000313" key="3">
    <source>
        <dbReference type="Proteomes" id="UP001153269"/>
    </source>
</evidence>
<dbReference type="Proteomes" id="UP001153269">
    <property type="component" value="Unassembled WGS sequence"/>
</dbReference>
<reference evidence="2" key="1">
    <citation type="submission" date="2020-03" db="EMBL/GenBank/DDBJ databases">
        <authorList>
            <person name="Weist P."/>
        </authorList>
    </citation>
    <scope>NUCLEOTIDE SEQUENCE</scope>
</reference>
<evidence type="ECO:0000313" key="2">
    <source>
        <dbReference type="EMBL" id="CAB1458979.1"/>
    </source>
</evidence>
<keyword evidence="1" id="KW-0812">Transmembrane</keyword>
<evidence type="ECO:0000256" key="1">
    <source>
        <dbReference type="SAM" id="Phobius"/>
    </source>
</evidence>
<proteinExistence type="predicted"/>
<feature type="transmembrane region" description="Helical" evidence="1">
    <location>
        <begin position="34"/>
        <end position="54"/>
    </location>
</feature>
<accession>A0A9N7VZZ2</accession>
<protein>
    <submittedName>
        <fullName evidence="2">Uncharacterized protein</fullName>
    </submittedName>
</protein>
<keyword evidence="1" id="KW-1133">Transmembrane helix</keyword>
<name>A0A9N7VZZ2_PLEPL</name>